<organism evidence="2">
    <name type="scientific">Octopus bimaculoides</name>
    <name type="common">California two-spotted octopus</name>
    <dbReference type="NCBI Taxonomy" id="37653"/>
    <lineage>
        <taxon>Eukaryota</taxon>
        <taxon>Metazoa</taxon>
        <taxon>Spiralia</taxon>
        <taxon>Lophotrochozoa</taxon>
        <taxon>Mollusca</taxon>
        <taxon>Cephalopoda</taxon>
        <taxon>Coleoidea</taxon>
        <taxon>Octopodiformes</taxon>
        <taxon>Octopoda</taxon>
        <taxon>Incirrata</taxon>
        <taxon>Octopodidae</taxon>
        <taxon>Octopus</taxon>
    </lineage>
</organism>
<proteinExistence type="predicted"/>
<keyword evidence="1" id="KW-1133">Transmembrane helix</keyword>
<protein>
    <submittedName>
        <fullName evidence="2">Uncharacterized protein</fullName>
    </submittedName>
</protein>
<name>A0A0L8HIJ8_OCTBM</name>
<evidence type="ECO:0000313" key="2">
    <source>
        <dbReference type="EMBL" id="KOF89051.1"/>
    </source>
</evidence>
<keyword evidence="1" id="KW-0812">Transmembrane</keyword>
<feature type="transmembrane region" description="Helical" evidence="1">
    <location>
        <begin position="35"/>
        <end position="53"/>
    </location>
</feature>
<reference evidence="2" key="1">
    <citation type="submission" date="2015-07" db="EMBL/GenBank/DDBJ databases">
        <title>MeaNS - Measles Nucleotide Surveillance Program.</title>
        <authorList>
            <person name="Tran T."/>
            <person name="Druce J."/>
        </authorList>
    </citation>
    <scope>NUCLEOTIDE SEQUENCE</scope>
    <source>
        <strain evidence="2">UCB-OBI-ISO-001</strain>
        <tissue evidence="2">Gonad</tissue>
    </source>
</reference>
<evidence type="ECO:0000256" key="1">
    <source>
        <dbReference type="SAM" id="Phobius"/>
    </source>
</evidence>
<keyword evidence="1" id="KW-0472">Membrane</keyword>
<feature type="transmembrane region" description="Helical" evidence="1">
    <location>
        <begin position="6"/>
        <end position="23"/>
    </location>
</feature>
<dbReference type="EMBL" id="KQ418059">
    <property type="protein sequence ID" value="KOF89051.1"/>
    <property type="molecule type" value="Genomic_DNA"/>
</dbReference>
<sequence length="65" mass="7794">MLLINNYMILITRCVIIFFLLLNSKKNKILNNEEFNLFWITFLLFVFPKSVAIRTLTFCISFNEI</sequence>
<dbReference type="AlphaFoldDB" id="A0A0L8HIJ8"/>
<accession>A0A0L8HIJ8</accession>
<gene>
    <name evidence="2" type="ORF">OCBIM_22013769mg</name>
</gene>